<evidence type="ECO:0000259" key="1">
    <source>
        <dbReference type="PROSITE" id="PS50011"/>
    </source>
</evidence>
<gene>
    <name evidence="2" type="ORF">CONPUDRAFT_60830</name>
</gene>
<dbReference type="GO" id="GO:0005524">
    <property type="term" value="F:ATP binding"/>
    <property type="evidence" value="ECO:0007669"/>
    <property type="project" value="InterPro"/>
</dbReference>
<feature type="domain" description="Protein kinase" evidence="1">
    <location>
        <begin position="90"/>
        <end position="218"/>
    </location>
</feature>
<dbReference type="SUPFAM" id="SSF56112">
    <property type="entry name" value="Protein kinase-like (PK-like)"/>
    <property type="match status" value="1"/>
</dbReference>
<dbReference type="InterPro" id="IPR001245">
    <property type="entry name" value="Ser-Thr/Tyr_kinase_cat_dom"/>
</dbReference>
<dbReference type="EMBL" id="JH711582">
    <property type="protein sequence ID" value="EIW78331.1"/>
    <property type="molecule type" value="Genomic_DNA"/>
</dbReference>
<dbReference type="InterPro" id="IPR000719">
    <property type="entry name" value="Prot_kinase_dom"/>
</dbReference>
<name>A0A5M3MI69_CONPW</name>
<keyword evidence="3" id="KW-1185">Reference proteome</keyword>
<proteinExistence type="predicted"/>
<sequence length="218" mass="25058">MFFRTCTRAECDLPSLAFQLSPVFGSHNNASSFFSQKGQNAQTLVDILQAILMRSKIDARSQRMARYAMIHLAANSSRYPQCLNLRNVTWGTSRMFARGKFADIYKGNIKAKPDVQLAVKVFRMHQTFGFEKPLKYLAREATVWGQLRHPNILPFYGVLQQGATLSLASPYLKYGQVRHYLEIHPSTNRALLVRAFASRFDAVYVSLLCSRRWMLRKR</sequence>
<reference evidence="3" key="1">
    <citation type="journal article" date="2012" name="Science">
        <title>The Paleozoic origin of enzymatic lignin decomposition reconstructed from 31 fungal genomes.</title>
        <authorList>
            <person name="Floudas D."/>
            <person name="Binder M."/>
            <person name="Riley R."/>
            <person name="Barry K."/>
            <person name="Blanchette R.A."/>
            <person name="Henrissat B."/>
            <person name="Martinez A.T."/>
            <person name="Otillar R."/>
            <person name="Spatafora J.W."/>
            <person name="Yadav J.S."/>
            <person name="Aerts A."/>
            <person name="Benoit I."/>
            <person name="Boyd A."/>
            <person name="Carlson A."/>
            <person name="Copeland A."/>
            <person name="Coutinho P.M."/>
            <person name="de Vries R.P."/>
            <person name="Ferreira P."/>
            <person name="Findley K."/>
            <person name="Foster B."/>
            <person name="Gaskell J."/>
            <person name="Glotzer D."/>
            <person name="Gorecki P."/>
            <person name="Heitman J."/>
            <person name="Hesse C."/>
            <person name="Hori C."/>
            <person name="Igarashi K."/>
            <person name="Jurgens J.A."/>
            <person name="Kallen N."/>
            <person name="Kersten P."/>
            <person name="Kohler A."/>
            <person name="Kuees U."/>
            <person name="Kumar T.K.A."/>
            <person name="Kuo A."/>
            <person name="LaButti K."/>
            <person name="Larrondo L.F."/>
            <person name="Lindquist E."/>
            <person name="Ling A."/>
            <person name="Lombard V."/>
            <person name="Lucas S."/>
            <person name="Lundell T."/>
            <person name="Martin R."/>
            <person name="McLaughlin D.J."/>
            <person name="Morgenstern I."/>
            <person name="Morin E."/>
            <person name="Murat C."/>
            <person name="Nagy L.G."/>
            <person name="Nolan M."/>
            <person name="Ohm R.A."/>
            <person name="Patyshakuliyeva A."/>
            <person name="Rokas A."/>
            <person name="Ruiz-Duenas F.J."/>
            <person name="Sabat G."/>
            <person name="Salamov A."/>
            <person name="Samejima M."/>
            <person name="Schmutz J."/>
            <person name="Slot J.C."/>
            <person name="St John F."/>
            <person name="Stenlid J."/>
            <person name="Sun H."/>
            <person name="Sun S."/>
            <person name="Syed K."/>
            <person name="Tsang A."/>
            <person name="Wiebenga A."/>
            <person name="Young D."/>
            <person name="Pisabarro A."/>
            <person name="Eastwood D.C."/>
            <person name="Martin F."/>
            <person name="Cullen D."/>
            <person name="Grigoriev I.V."/>
            <person name="Hibbett D.S."/>
        </authorList>
    </citation>
    <scope>NUCLEOTIDE SEQUENCE [LARGE SCALE GENOMIC DNA]</scope>
    <source>
        <strain evidence="3">RWD-64-598 SS2</strain>
    </source>
</reference>
<organism evidence="2 3">
    <name type="scientific">Coniophora puteana (strain RWD-64-598)</name>
    <name type="common">Brown rot fungus</name>
    <dbReference type="NCBI Taxonomy" id="741705"/>
    <lineage>
        <taxon>Eukaryota</taxon>
        <taxon>Fungi</taxon>
        <taxon>Dikarya</taxon>
        <taxon>Basidiomycota</taxon>
        <taxon>Agaricomycotina</taxon>
        <taxon>Agaricomycetes</taxon>
        <taxon>Agaricomycetidae</taxon>
        <taxon>Boletales</taxon>
        <taxon>Coniophorineae</taxon>
        <taxon>Coniophoraceae</taxon>
        <taxon>Coniophora</taxon>
    </lineage>
</organism>
<dbReference type="Gene3D" id="1.10.510.10">
    <property type="entry name" value="Transferase(Phosphotransferase) domain 1"/>
    <property type="match status" value="1"/>
</dbReference>
<dbReference type="OrthoDB" id="3236663at2759"/>
<dbReference type="GeneID" id="19208115"/>
<dbReference type="Proteomes" id="UP000053558">
    <property type="component" value="Unassembled WGS sequence"/>
</dbReference>
<protein>
    <recommendedName>
        <fullName evidence="1">Protein kinase domain-containing protein</fullName>
    </recommendedName>
</protein>
<dbReference type="InterPro" id="IPR011009">
    <property type="entry name" value="Kinase-like_dom_sf"/>
</dbReference>
<evidence type="ECO:0000313" key="3">
    <source>
        <dbReference type="Proteomes" id="UP000053558"/>
    </source>
</evidence>
<dbReference type="Pfam" id="PF07714">
    <property type="entry name" value="PK_Tyr_Ser-Thr"/>
    <property type="match status" value="1"/>
</dbReference>
<dbReference type="PROSITE" id="PS50011">
    <property type="entry name" value="PROTEIN_KINASE_DOM"/>
    <property type="match status" value="1"/>
</dbReference>
<dbReference type="AlphaFoldDB" id="A0A5M3MI69"/>
<comment type="caution">
    <text evidence="2">The sequence shown here is derived from an EMBL/GenBank/DDBJ whole genome shotgun (WGS) entry which is preliminary data.</text>
</comment>
<dbReference type="GO" id="GO:0004672">
    <property type="term" value="F:protein kinase activity"/>
    <property type="evidence" value="ECO:0007669"/>
    <property type="project" value="InterPro"/>
</dbReference>
<dbReference type="KEGG" id="cput:CONPUDRAFT_60830"/>
<dbReference type="RefSeq" id="XP_007771127.1">
    <property type="nucleotide sequence ID" value="XM_007772937.1"/>
</dbReference>
<evidence type="ECO:0000313" key="2">
    <source>
        <dbReference type="EMBL" id="EIW78331.1"/>
    </source>
</evidence>
<accession>A0A5M3MI69</accession>